<evidence type="ECO:0000256" key="8">
    <source>
        <dbReference type="ARBA" id="ARBA00023136"/>
    </source>
</evidence>
<organism evidence="11 12">
    <name type="scientific">Gryllus longicercus</name>
    <dbReference type="NCBI Taxonomy" id="2509291"/>
    <lineage>
        <taxon>Eukaryota</taxon>
        <taxon>Metazoa</taxon>
        <taxon>Ecdysozoa</taxon>
        <taxon>Arthropoda</taxon>
        <taxon>Hexapoda</taxon>
        <taxon>Insecta</taxon>
        <taxon>Pterygota</taxon>
        <taxon>Neoptera</taxon>
        <taxon>Polyneoptera</taxon>
        <taxon>Orthoptera</taxon>
        <taxon>Ensifera</taxon>
        <taxon>Gryllidea</taxon>
        <taxon>Grylloidea</taxon>
        <taxon>Gryllidae</taxon>
        <taxon>Gryllinae</taxon>
        <taxon>Gryllus</taxon>
    </lineage>
</organism>
<keyword evidence="4 10" id="KW-0812">Transmembrane</keyword>
<dbReference type="EC" id="2.3.1.199" evidence="10"/>
<evidence type="ECO:0000313" key="11">
    <source>
        <dbReference type="EMBL" id="KAK7791803.1"/>
    </source>
</evidence>
<accession>A0AAN9V588</accession>
<keyword evidence="12" id="KW-1185">Reference proteome</keyword>
<name>A0AAN9V588_9ORTH</name>
<comment type="caution">
    <text evidence="11">The sequence shown here is derived from an EMBL/GenBank/DDBJ whole genome shotgun (WGS) entry which is preliminary data.</text>
</comment>
<evidence type="ECO:0000313" key="12">
    <source>
        <dbReference type="Proteomes" id="UP001378592"/>
    </source>
</evidence>
<protein>
    <recommendedName>
        <fullName evidence="10">Elongation of very long chain fatty acids protein</fullName>
        <ecNumber evidence="10">2.3.1.199</ecNumber>
    </recommendedName>
    <alternativeName>
        <fullName evidence="10">Very-long-chain 3-oxoacyl-CoA synthase</fullName>
    </alternativeName>
</protein>
<keyword evidence="7 10" id="KW-0443">Lipid metabolism</keyword>
<dbReference type="GO" id="GO:0034626">
    <property type="term" value="P:fatty acid elongation, polyunsaturated fatty acid"/>
    <property type="evidence" value="ECO:0007669"/>
    <property type="project" value="TreeGrafter"/>
</dbReference>
<keyword evidence="6 10" id="KW-1133">Transmembrane helix</keyword>
<evidence type="ECO:0000256" key="6">
    <source>
        <dbReference type="ARBA" id="ARBA00022989"/>
    </source>
</evidence>
<keyword evidence="8 10" id="KW-0472">Membrane</keyword>
<gene>
    <name evidence="11" type="ORF">R5R35_010904</name>
</gene>
<keyword evidence="3 10" id="KW-0808">Transferase</keyword>
<comment type="similarity">
    <text evidence="10">Belongs to the ELO family.</text>
</comment>
<dbReference type="GO" id="GO:0034625">
    <property type="term" value="P:fatty acid elongation, monounsaturated fatty acid"/>
    <property type="evidence" value="ECO:0007669"/>
    <property type="project" value="TreeGrafter"/>
</dbReference>
<dbReference type="PANTHER" id="PTHR11157">
    <property type="entry name" value="FATTY ACID ACYL TRANSFERASE-RELATED"/>
    <property type="match status" value="1"/>
</dbReference>
<evidence type="ECO:0000256" key="9">
    <source>
        <dbReference type="ARBA" id="ARBA00023160"/>
    </source>
</evidence>
<dbReference type="AlphaFoldDB" id="A0AAN9V588"/>
<proteinExistence type="inferred from homology"/>
<evidence type="ECO:0000256" key="10">
    <source>
        <dbReference type="RuleBase" id="RU361115"/>
    </source>
</evidence>
<dbReference type="InterPro" id="IPR002076">
    <property type="entry name" value="ELO_fam"/>
</dbReference>
<comment type="subcellular location">
    <subcellularLocation>
        <location evidence="1">Membrane</location>
        <topology evidence="1">Multi-pass membrane protein</topology>
    </subcellularLocation>
</comment>
<evidence type="ECO:0000256" key="7">
    <source>
        <dbReference type="ARBA" id="ARBA00023098"/>
    </source>
</evidence>
<dbReference type="Pfam" id="PF01151">
    <property type="entry name" value="ELO"/>
    <property type="match status" value="1"/>
</dbReference>
<evidence type="ECO:0000256" key="5">
    <source>
        <dbReference type="ARBA" id="ARBA00022832"/>
    </source>
</evidence>
<dbReference type="GO" id="GO:0019367">
    <property type="term" value="P:fatty acid elongation, saturated fatty acid"/>
    <property type="evidence" value="ECO:0007669"/>
    <property type="project" value="TreeGrafter"/>
</dbReference>
<dbReference type="GO" id="GO:0009922">
    <property type="term" value="F:fatty acid elongase activity"/>
    <property type="evidence" value="ECO:0007669"/>
    <property type="project" value="UniProtKB-EC"/>
</dbReference>
<dbReference type="Proteomes" id="UP001378592">
    <property type="component" value="Unassembled WGS sequence"/>
</dbReference>
<keyword evidence="2 10" id="KW-0444">Lipid biosynthesis</keyword>
<evidence type="ECO:0000256" key="4">
    <source>
        <dbReference type="ARBA" id="ARBA00022692"/>
    </source>
</evidence>
<dbReference type="GO" id="GO:0042761">
    <property type="term" value="P:very long-chain fatty acid biosynthetic process"/>
    <property type="evidence" value="ECO:0007669"/>
    <property type="project" value="TreeGrafter"/>
</dbReference>
<dbReference type="GO" id="GO:0030148">
    <property type="term" value="P:sphingolipid biosynthetic process"/>
    <property type="evidence" value="ECO:0007669"/>
    <property type="project" value="TreeGrafter"/>
</dbReference>
<evidence type="ECO:0000256" key="1">
    <source>
        <dbReference type="ARBA" id="ARBA00004141"/>
    </source>
</evidence>
<reference evidence="11 12" key="1">
    <citation type="submission" date="2024-03" db="EMBL/GenBank/DDBJ databases">
        <title>The genome assembly and annotation of the cricket Gryllus longicercus Weissman &amp; Gray.</title>
        <authorList>
            <person name="Szrajer S."/>
            <person name="Gray D."/>
            <person name="Ylla G."/>
        </authorList>
    </citation>
    <scope>NUCLEOTIDE SEQUENCE [LARGE SCALE GENOMIC DNA]</scope>
    <source>
        <strain evidence="11">DAG 2021-001</strain>
        <tissue evidence="11">Whole body minus gut</tissue>
    </source>
</reference>
<feature type="transmembrane region" description="Helical" evidence="10">
    <location>
        <begin position="47"/>
        <end position="71"/>
    </location>
</feature>
<sequence length="254" mass="28735">MATATLLPSVLPLLWASPGFAAAYLWFALGLGPRLMRGREPLRPKTVLAAYNALQVALNVAMLCKSVSLFVDRRYDLMCPRAQPPLHVVMGDSQAHAFALEVARVAHYQASMRLLDLADTVFIVLAKKTRHLTFLHLYHHCSVILFAWTILKIDIGGTVTLLPASINNFVHATMYSYYLLSLFGFQLARSCKKYITQLQILQFVLVVLYLLQAIMRKDCNTSLPIIGLNFTQGVVFLWLFLQFYRGAYHKKKEV</sequence>
<feature type="transmembrane region" description="Helical" evidence="10">
    <location>
        <begin position="221"/>
        <end position="241"/>
    </location>
</feature>
<keyword evidence="9 10" id="KW-0275">Fatty acid biosynthesis</keyword>
<comment type="catalytic activity">
    <reaction evidence="10">
        <text>a very-long-chain acyl-CoA + malonyl-CoA + H(+) = a very-long-chain 3-oxoacyl-CoA + CO2 + CoA</text>
        <dbReference type="Rhea" id="RHEA:32727"/>
        <dbReference type="ChEBI" id="CHEBI:15378"/>
        <dbReference type="ChEBI" id="CHEBI:16526"/>
        <dbReference type="ChEBI" id="CHEBI:57287"/>
        <dbReference type="ChEBI" id="CHEBI:57384"/>
        <dbReference type="ChEBI" id="CHEBI:90725"/>
        <dbReference type="ChEBI" id="CHEBI:90736"/>
        <dbReference type="EC" id="2.3.1.199"/>
    </reaction>
</comment>
<dbReference type="GO" id="GO:0005789">
    <property type="term" value="C:endoplasmic reticulum membrane"/>
    <property type="evidence" value="ECO:0007669"/>
    <property type="project" value="TreeGrafter"/>
</dbReference>
<keyword evidence="5 10" id="KW-0276">Fatty acid metabolism</keyword>
<feature type="transmembrane region" description="Helical" evidence="10">
    <location>
        <begin position="195"/>
        <end position="215"/>
    </location>
</feature>
<feature type="transmembrane region" description="Helical" evidence="10">
    <location>
        <begin position="169"/>
        <end position="188"/>
    </location>
</feature>
<dbReference type="EMBL" id="JAZDUA010000495">
    <property type="protein sequence ID" value="KAK7791803.1"/>
    <property type="molecule type" value="Genomic_DNA"/>
</dbReference>
<evidence type="ECO:0000256" key="3">
    <source>
        <dbReference type="ARBA" id="ARBA00022679"/>
    </source>
</evidence>
<feature type="transmembrane region" description="Helical" evidence="10">
    <location>
        <begin position="137"/>
        <end position="157"/>
    </location>
</feature>
<dbReference type="PANTHER" id="PTHR11157:SF21">
    <property type="entry name" value="ELONGATION OF VERY LONG CHAIN FATTY ACIDS PROTEIN"/>
    <property type="match status" value="1"/>
</dbReference>
<evidence type="ECO:0000256" key="2">
    <source>
        <dbReference type="ARBA" id="ARBA00022516"/>
    </source>
</evidence>